<evidence type="ECO:0000256" key="3">
    <source>
        <dbReference type="ARBA" id="ARBA00007592"/>
    </source>
</evidence>
<comment type="caution">
    <text evidence="12">Was originally thought to be a dihydrodipicolinate synthase (DHDPS), catalyzing the condensation of (S)-aspartate-beta-semialdehyde [(S)-ASA] and pyruvate to dihydrodipicolinate (DHDP). However, it was shown in E.coli that the product of the enzymatic reaction is not dihydrodipicolinate but in fact (4S)-4-hydroxy-2,3,4,5-tetrahydro-(2S)-dipicolinic acid (HTPA), and that the consecutive dehydration reaction leading to DHDP is not spontaneous but catalyzed by DapB.</text>
</comment>
<evidence type="ECO:0000256" key="12">
    <source>
        <dbReference type="HAMAP-Rule" id="MF_00418"/>
    </source>
</evidence>
<keyword evidence="7 12" id="KW-0220">Diaminopimelate biosynthesis</keyword>
<feature type="binding site" evidence="12 15">
    <location>
        <position position="47"/>
    </location>
    <ligand>
        <name>pyruvate</name>
        <dbReference type="ChEBI" id="CHEBI:15361"/>
    </ligand>
</feature>
<dbReference type="GO" id="GO:0008840">
    <property type="term" value="F:4-hydroxy-tetrahydrodipicolinate synthase activity"/>
    <property type="evidence" value="ECO:0007669"/>
    <property type="project" value="UniProtKB-UniRule"/>
</dbReference>
<dbReference type="Proteomes" id="UP000031659">
    <property type="component" value="Chromosome"/>
</dbReference>
<evidence type="ECO:0000256" key="10">
    <source>
        <dbReference type="ARBA" id="ARBA00023270"/>
    </source>
</evidence>
<feature type="active site" description="Proton donor/acceptor" evidence="12 14">
    <location>
        <position position="135"/>
    </location>
</feature>
<dbReference type="NCBIfam" id="TIGR00674">
    <property type="entry name" value="dapA"/>
    <property type="match status" value="1"/>
</dbReference>
<dbReference type="GO" id="GO:0005829">
    <property type="term" value="C:cytosol"/>
    <property type="evidence" value="ECO:0007669"/>
    <property type="project" value="TreeGrafter"/>
</dbReference>
<keyword evidence="5 12" id="KW-0963">Cytoplasm</keyword>
<organism evidence="16 17">
    <name type="scientific">Candidatus Karelsulcia muelleri PSPU</name>
    <dbReference type="NCBI Taxonomy" id="1189303"/>
    <lineage>
        <taxon>Bacteria</taxon>
        <taxon>Pseudomonadati</taxon>
        <taxon>Bacteroidota</taxon>
        <taxon>Flavobacteriia</taxon>
        <taxon>Flavobacteriales</taxon>
        <taxon>Candidatus Karelsulcia</taxon>
    </lineage>
</organism>
<comment type="subcellular location">
    <subcellularLocation>
        <location evidence="12">Cytoplasm</location>
    </subcellularLocation>
</comment>
<dbReference type="InterPro" id="IPR020625">
    <property type="entry name" value="Schiff_base-form_aldolases_AS"/>
</dbReference>
<comment type="subunit">
    <text evidence="12">Homotetramer; dimer of dimers.</text>
</comment>
<dbReference type="RefSeq" id="WP_041093941.1">
    <property type="nucleotide sequence ID" value="NZ_AP013293.1"/>
</dbReference>
<evidence type="ECO:0000256" key="2">
    <source>
        <dbReference type="ARBA" id="ARBA00005120"/>
    </source>
</evidence>
<keyword evidence="9 12" id="KW-0456">Lyase</keyword>
<dbReference type="EMBL" id="AP013293">
    <property type="protein sequence ID" value="BAO66340.1"/>
    <property type="molecule type" value="Genomic_DNA"/>
</dbReference>
<evidence type="ECO:0000256" key="14">
    <source>
        <dbReference type="PIRSR" id="PIRSR001365-1"/>
    </source>
</evidence>
<protein>
    <recommendedName>
        <fullName evidence="4 12">4-hydroxy-tetrahydrodipicolinate synthase</fullName>
        <shortName evidence="12">HTPA synthase</shortName>
        <ecNumber evidence="4 12">4.3.3.7</ecNumber>
    </recommendedName>
</protein>
<evidence type="ECO:0000256" key="7">
    <source>
        <dbReference type="ARBA" id="ARBA00022915"/>
    </source>
</evidence>
<dbReference type="SMART" id="SM01130">
    <property type="entry name" value="DHDPS"/>
    <property type="match status" value="1"/>
</dbReference>
<evidence type="ECO:0000256" key="6">
    <source>
        <dbReference type="ARBA" id="ARBA00022605"/>
    </source>
</evidence>
<dbReference type="GO" id="GO:0009089">
    <property type="term" value="P:lysine biosynthetic process via diaminopimelate"/>
    <property type="evidence" value="ECO:0007669"/>
    <property type="project" value="UniProtKB-UniRule"/>
</dbReference>
<evidence type="ECO:0000256" key="11">
    <source>
        <dbReference type="ARBA" id="ARBA00047836"/>
    </source>
</evidence>
<dbReference type="InterPro" id="IPR002220">
    <property type="entry name" value="DapA-like"/>
</dbReference>
<reference evidence="16 17" key="1">
    <citation type="journal article" date="2014" name="ISME J.">
        <title>Swapping symbionts in spittlebugs: evolutionary replacement of a reduced genome symbiont.</title>
        <authorList>
            <person name="Koga R."/>
            <person name="Moran N.A."/>
        </authorList>
    </citation>
    <scope>NUCLEOTIDE SEQUENCE [LARGE SCALE GENOMIC DNA]</scope>
    <source>
        <strain evidence="16 17">PSPU</strain>
    </source>
</reference>
<evidence type="ECO:0000313" key="17">
    <source>
        <dbReference type="Proteomes" id="UP000031659"/>
    </source>
</evidence>
<comment type="pathway">
    <text evidence="2 12">Amino-acid biosynthesis; L-lysine biosynthesis via DAP pathway; (S)-tetrahydrodipicolinate from L-aspartate: step 3/4.</text>
</comment>
<dbReference type="GO" id="GO:0019877">
    <property type="term" value="P:diaminopimelate biosynthetic process"/>
    <property type="evidence" value="ECO:0007669"/>
    <property type="project" value="UniProtKB-UniRule"/>
</dbReference>
<evidence type="ECO:0000256" key="5">
    <source>
        <dbReference type="ARBA" id="ARBA00022490"/>
    </source>
</evidence>
<dbReference type="AlphaFoldDB" id="A0AAD1EXD8"/>
<proteinExistence type="inferred from homology"/>
<feature type="binding site" evidence="12 15">
    <location>
        <position position="206"/>
    </location>
    <ligand>
        <name>pyruvate</name>
        <dbReference type="ChEBI" id="CHEBI:15361"/>
    </ligand>
</feature>
<feature type="site" description="Part of a proton relay during catalysis" evidence="12">
    <location>
        <position position="46"/>
    </location>
</feature>
<accession>A0AAD1EXD8</accession>
<name>A0AAD1EXD8_9FLAO</name>
<dbReference type="PANTHER" id="PTHR12128">
    <property type="entry name" value="DIHYDRODIPICOLINATE SYNTHASE"/>
    <property type="match status" value="1"/>
</dbReference>
<evidence type="ECO:0000256" key="4">
    <source>
        <dbReference type="ARBA" id="ARBA00012086"/>
    </source>
</evidence>
<evidence type="ECO:0000256" key="9">
    <source>
        <dbReference type="ARBA" id="ARBA00023239"/>
    </source>
</evidence>
<sequence>MKKLLGLGIALITPFNKQGKIDFTSLENLVSSVIDGGVKYLVLLGTTGEACTLKLKEKIDIINCVKNVNNDRLPIVLGIGSNNTKKVIYNLNRINLDRIDAILSVCPYYNKPTQKGIYNHFKKISDNTDKNIIIYNVPHRTGCNINIETINKLIKKKNIIGIKEASGNLIQSYNFIKKKTSKKFIILSGDDNLVLPIILGGGDGIISVIGQAFPKEFSKIILLIKKKKINYAYKIYYNIINIISLIFKEGNPSGIKTLLKLKGLCHEYVRLPLFKSSPNFEKKLFLELKKVHLFNEYIH</sequence>
<gene>
    <name evidence="12 16" type="primary">dapA</name>
    <name evidence="16" type="ORF">SMPSPU_188</name>
</gene>
<dbReference type="Pfam" id="PF00701">
    <property type="entry name" value="DHDPS"/>
    <property type="match status" value="1"/>
</dbReference>
<dbReference type="PANTHER" id="PTHR12128:SF66">
    <property type="entry name" value="4-HYDROXY-2-OXOGLUTARATE ALDOLASE, MITOCHONDRIAL"/>
    <property type="match status" value="1"/>
</dbReference>
<dbReference type="PRINTS" id="PR00146">
    <property type="entry name" value="DHPICSNTHASE"/>
</dbReference>
<dbReference type="InterPro" id="IPR005263">
    <property type="entry name" value="DapA"/>
</dbReference>
<evidence type="ECO:0000256" key="13">
    <source>
        <dbReference type="PIRNR" id="PIRNR001365"/>
    </source>
</evidence>
<evidence type="ECO:0000256" key="1">
    <source>
        <dbReference type="ARBA" id="ARBA00003294"/>
    </source>
</evidence>
<comment type="catalytic activity">
    <reaction evidence="11 12">
        <text>L-aspartate 4-semialdehyde + pyruvate = (2S,4S)-4-hydroxy-2,3,4,5-tetrahydrodipicolinate + H2O + H(+)</text>
        <dbReference type="Rhea" id="RHEA:34171"/>
        <dbReference type="ChEBI" id="CHEBI:15361"/>
        <dbReference type="ChEBI" id="CHEBI:15377"/>
        <dbReference type="ChEBI" id="CHEBI:15378"/>
        <dbReference type="ChEBI" id="CHEBI:67139"/>
        <dbReference type="ChEBI" id="CHEBI:537519"/>
        <dbReference type="EC" id="4.3.3.7"/>
    </reaction>
</comment>
<feature type="active site" description="Schiff-base intermediate with substrate" evidence="12 14">
    <location>
        <position position="163"/>
    </location>
</feature>
<dbReference type="HAMAP" id="MF_00418">
    <property type="entry name" value="DapA"/>
    <property type="match status" value="1"/>
</dbReference>
<keyword evidence="8 12" id="KW-0457">Lysine biosynthesis</keyword>
<keyword evidence="6 12" id="KW-0028">Amino-acid biosynthesis</keyword>
<comment type="similarity">
    <text evidence="3 12 13">Belongs to the DapA family.</text>
</comment>
<dbReference type="EC" id="4.3.3.7" evidence="4 12"/>
<dbReference type="InterPro" id="IPR013785">
    <property type="entry name" value="Aldolase_TIM"/>
</dbReference>
<keyword evidence="10 12" id="KW-0704">Schiff base</keyword>
<dbReference type="SUPFAM" id="SSF51569">
    <property type="entry name" value="Aldolase"/>
    <property type="match status" value="1"/>
</dbReference>
<feature type="site" description="Part of a proton relay during catalysis" evidence="12">
    <location>
        <position position="109"/>
    </location>
</feature>
<dbReference type="Gene3D" id="3.20.20.70">
    <property type="entry name" value="Aldolase class I"/>
    <property type="match status" value="1"/>
</dbReference>
<dbReference type="KEGG" id="smup:SMPSPU_188"/>
<dbReference type="PIRSF" id="PIRSF001365">
    <property type="entry name" value="DHDPS"/>
    <property type="match status" value="1"/>
</dbReference>
<comment type="function">
    <text evidence="1 12">Catalyzes the condensation of (S)-aspartate-beta-semialdehyde [(S)-ASA] and pyruvate to 4-hydroxy-tetrahydrodipicolinate (HTPA).</text>
</comment>
<evidence type="ECO:0000256" key="8">
    <source>
        <dbReference type="ARBA" id="ARBA00023154"/>
    </source>
</evidence>
<dbReference type="PROSITE" id="PS00666">
    <property type="entry name" value="DHDPS_2"/>
    <property type="match status" value="1"/>
</dbReference>
<evidence type="ECO:0000256" key="15">
    <source>
        <dbReference type="PIRSR" id="PIRSR001365-2"/>
    </source>
</evidence>
<evidence type="ECO:0000313" key="16">
    <source>
        <dbReference type="EMBL" id="BAO66340.1"/>
    </source>
</evidence>